<evidence type="ECO:0000259" key="1">
    <source>
        <dbReference type="Pfam" id="PF01636"/>
    </source>
</evidence>
<dbReference type="InterPro" id="IPR002575">
    <property type="entry name" value="Aminoglycoside_PTrfase"/>
</dbReference>
<reference evidence="2 3" key="1">
    <citation type="submission" date="2019-10" db="EMBL/GenBank/DDBJ databases">
        <authorList>
            <person name="Palmer J.M."/>
        </authorList>
    </citation>
    <scope>NUCLEOTIDE SEQUENCE [LARGE SCALE GENOMIC DNA]</scope>
    <source>
        <strain evidence="2 3">TWF506</strain>
    </source>
</reference>
<comment type="caution">
    <text evidence="2">The sequence shown here is derived from an EMBL/GenBank/DDBJ whole genome shotgun (WGS) entry which is preliminary data.</text>
</comment>
<evidence type="ECO:0000313" key="2">
    <source>
        <dbReference type="EMBL" id="KAK6513050.1"/>
    </source>
</evidence>
<name>A0AAN8N8C8_9PEZI</name>
<dbReference type="PANTHER" id="PTHR21310">
    <property type="entry name" value="AMINOGLYCOSIDE PHOSPHOTRANSFERASE-RELATED-RELATED"/>
    <property type="match status" value="1"/>
</dbReference>
<sequence length="469" mass="53965">MEQRLIKCTSKPLFNDVYISQLPLSHECGMLEPSDVIEWKKNLFGSQPAWRMEPSIDRVTDLMRLKIQTISQNEEEETSSTESPATYIGGGAFNKLYSMDCGAKNSWILRITLPVDPYYKTASEVATTNLIRSFTSLPVPEILFHYAGGVETHPGDGIIGLEWILMTKLPGKNLRDAWQEMDIELKMRSVELLADKLHEMYTCEVARFSSIGNVYQLSNQTDETGNQAPPGSATYAVGRIVSMPFFWEKRLSYPVERGPFPSSAEWLASRLQFVDQECTQIVDSVSSDPYDKEDAVSFRALSRRLFQHIQAFVPADEKFVLHHDDVNTGNLLVDPNTGALTGILDWECVSVLPAWKSCQLPRFLMCTKARHTKPSEERYCEQPNGPPNSLYFEHLREWELTTLRKCFFQRMKSLSLSSDWMDIYESSERIRDFEHAVQYCDNEFMVKIIEEWLTAFERGEPYQRLLKYD</sequence>
<dbReference type="PANTHER" id="PTHR21310:SF13">
    <property type="entry name" value="AMINOGLYCOSIDE PHOSPHOTRANSFERASE DOMAIN-CONTAINING PROTEIN"/>
    <property type="match status" value="1"/>
</dbReference>
<protein>
    <recommendedName>
        <fullName evidence="1">Aminoglycoside phosphotransferase domain-containing protein</fullName>
    </recommendedName>
</protein>
<dbReference type="SUPFAM" id="SSF56112">
    <property type="entry name" value="Protein kinase-like (PK-like)"/>
    <property type="match status" value="1"/>
</dbReference>
<accession>A0AAN8N8C8</accession>
<organism evidence="2 3">
    <name type="scientific">Arthrobotrys conoides</name>
    <dbReference type="NCBI Taxonomy" id="74498"/>
    <lineage>
        <taxon>Eukaryota</taxon>
        <taxon>Fungi</taxon>
        <taxon>Dikarya</taxon>
        <taxon>Ascomycota</taxon>
        <taxon>Pezizomycotina</taxon>
        <taxon>Orbiliomycetes</taxon>
        <taxon>Orbiliales</taxon>
        <taxon>Orbiliaceae</taxon>
        <taxon>Arthrobotrys</taxon>
    </lineage>
</organism>
<dbReference type="EMBL" id="JAVHJM010000006">
    <property type="protein sequence ID" value="KAK6513050.1"/>
    <property type="molecule type" value="Genomic_DNA"/>
</dbReference>
<dbReference type="InterPro" id="IPR051678">
    <property type="entry name" value="AGP_Transferase"/>
</dbReference>
<feature type="domain" description="Aminoglycoside phosphotransferase" evidence="1">
    <location>
        <begin position="89"/>
        <end position="351"/>
    </location>
</feature>
<proteinExistence type="predicted"/>
<dbReference type="Gene3D" id="3.90.1200.10">
    <property type="match status" value="1"/>
</dbReference>
<dbReference type="Proteomes" id="UP001307849">
    <property type="component" value="Unassembled WGS sequence"/>
</dbReference>
<gene>
    <name evidence="2" type="ORF">TWF506_009213</name>
</gene>
<dbReference type="Pfam" id="PF01636">
    <property type="entry name" value="APH"/>
    <property type="match status" value="1"/>
</dbReference>
<dbReference type="InterPro" id="IPR011009">
    <property type="entry name" value="Kinase-like_dom_sf"/>
</dbReference>
<evidence type="ECO:0000313" key="3">
    <source>
        <dbReference type="Proteomes" id="UP001307849"/>
    </source>
</evidence>
<keyword evidence="3" id="KW-1185">Reference proteome</keyword>
<dbReference type="AlphaFoldDB" id="A0AAN8N8C8"/>